<feature type="transmembrane region" description="Helical" evidence="7">
    <location>
        <begin position="33"/>
        <end position="54"/>
    </location>
</feature>
<dbReference type="InterPro" id="IPR051539">
    <property type="entry name" value="T4SS-coupling_protein"/>
</dbReference>
<keyword evidence="6 7" id="KW-0472">Membrane</keyword>
<evidence type="ECO:0000256" key="5">
    <source>
        <dbReference type="ARBA" id="ARBA00022989"/>
    </source>
</evidence>
<organism evidence="8 9">
    <name type="scientific">Paracoccus acridae</name>
    <dbReference type="NCBI Taxonomy" id="1795310"/>
    <lineage>
        <taxon>Bacteria</taxon>
        <taxon>Pseudomonadati</taxon>
        <taxon>Pseudomonadota</taxon>
        <taxon>Alphaproteobacteria</taxon>
        <taxon>Rhodobacterales</taxon>
        <taxon>Paracoccaceae</taxon>
        <taxon>Paracoccus</taxon>
    </lineage>
</organism>
<evidence type="ECO:0000313" key="9">
    <source>
        <dbReference type="Proteomes" id="UP000640509"/>
    </source>
</evidence>
<proteinExistence type="inferred from homology"/>
<dbReference type="PANTHER" id="PTHR37937">
    <property type="entry name" value="CONJUGATIVE TRANSFER: DNA TRANSPORT"/>
    <property type="match status" value="1"/>
</dbReference>
<dbReference type="EMBL" id="BMIV01000034">
    <property type="protein sequence ID" value="GGF81222.1"/>
    <property type="molecule type" value="Genomic_DNA"/>
</dbReference>
<comment type="caution">
    <text evidence="8">The sequence shown here is derived from an EMBL/GenBank/DDBJ whole genome shotgun (WGS) entry which is preliminary data.</text>
</comment>
<dbReference type="PANTHER" id="PTHR37937:SF1">
    <property type="entry name" value="CONJUGATIVE TRANSFER: DNA TRANSPORT"/>
    <property type="match status" value="1"/>
</dbReference>
<protein>
    <recommendedName>
        <fullName evidence="10">Conjugal transfer protein TraG</fullName>
    </recommendedName>
</protein>
<evidence type="ECO:0000256" key="4">
    <source>
        <dbReference type="ARBA" id="ARBA00022692"/>
    </source>
</evidence>
<evidence type="ECO:0000256" key="6">
    <source>
        <dbReference type="ARBA" id="ARBA00023136"/>
    </source>
</evidence>
<feature type="transmembrane region" description="Helical" evidence="7">
    <location>
        <begin position="125"/>
        <end position="149"/>
    </location>
</feature>
<feature type="transmembrane region" description="Helical" evidence="7">
    <location>
        <begin position="66"/>
        <end position="87"/>
    </location>
</feature>
<gene>
    <name evidence="8" type="ORF">GCM10011402_37320</name>
</gene>
<keyword evidence="3" id="KW-1003">Cell membrane</keyword>
<evidence type="ECO:0008006" key="10">
    <source>
        <dbReference type="Google" id="ProtNLM"/>
    </source>
</evidence>
<dbReference type="Gene3D" id="3.40.50.300">
    <property type="entry name" value="P-loop containing nucleotide triphosphate hydrolases"/>
    <property type="match status" value="1"/>
</dbReference>
<keyword evidence="5 7" id="KW-1133">Transmembrane helix</keyword>
<dbReference type="InterPro" id="IPR003688">
    <property type="entry name" value="TraG/VirD4"/>
</dbReference>
<feature type="transmembrane region" description="Helical" evidence="7">
    <location>
        <begin position="9"/>
        <end position="27"/>
    </location>
</feature>
<dbReference type="CDD" id="cd01127">
    <property type="entry name" value="TrwB_TraG_TraD_VirD4"/>
    <property type="match status" value="2"/>
</dbReference>
<name>A0ABQ1VMR0_9RHOB</name>
<keyword evidence="4 7" id="KW-0812">Transmembrane</keyword>
<comment type="similarity">
    <text evidence="2">Belongs to the VirD4/TraG family.</text>
</comment>
<comment type="subcellular location">
    <subcellularLocation>
        <location evidence="1">Cell membrane</location>
        <topology evidence="1">Multi-pass membrane protein</topology>
    </subcellularLocation>
</comment>
<dbReference type="Pfam" id="PF02534">
    <property type="entry name" value="T4SS-DNA_transf"/>
    <property type="match status" value="1"/>
</dbReference>
<dbReference type="SUPFAM" id="SSF52540">
    <property type="entry name" value="P-loop containing nucleoside triphosphate hydrolases"/>
    <property type="match status" value="1"/>
</dbReference>
<dbReference type="Proteomes" id="UP000640509">
    <property type="component" value="Unassembled WGS sequence"/>
</dbReference>
<evidence type="ECO:0000313" key="8">
    <source>
        <dbReference type="EMBL" id="GGF81222.1"/>
    </source>
</evidence>
<evidence type="ECO:0000256" key="7">
    <source>
        <dbReference type="SAM" id="Phobius"/>
    </source>
</evidence>
<keyword evidence="9" id="KW-1185">Reference proteome</keyword>
<dbReference type="RefSeq" id="WP_188717233.1">
    <property type="nucleotide sequence ID" value="NZ_BMIV01000034.1"/>
</dbReference>
<evidence type="ECO:0000256" key="2">
    <source>
        <dbReference type="ARBA" id="ARBA00008806"/>
    </source>
</evidence>
<reference evidence="9" key="1">
    <citation type="journal article" date="2019" name="Int. J. Syst. Evol. Microbiol.">
        <title>The Global Catalogue of Microorganisms (GCM) 10K type strain sequencing project: providing services to taxonomists for standard genome sequencing and annotation.</title>
        <authorList>
            <consortium name="The Broad Institute Genomics Platform"/>
            <consortium name="The Broad Institute Genome Sequencing Center for Infectious Disease"/>
            <person name="Wu L."/>
            <person name="Ma J."/>
        </authorList>
    </citation>
    <scope>NUCLEOTIDE SEQUENCE [LARGE SCALE GENOMIC DNA]</scope>
    <source>
        <strain evidence="9">CGMCC 1.15419</strain>
    </source>
</reference>
<dbReference type="InterPro" id="IPR027417">
    <property type="entry name" value="P-loop_NTPase"/>
</dbReference>
<sequence length="614" mass="67937">MNLVLEPRHWILMVGAVLIAGLAFRGLPQLLSIYPLTLYAIPLLAGAAILDTLGNASEGRRAPWKIAAWSCLAGAALPALWPLQAALQAISETYRSWAAAGVPLPRSVWETFKGFGRFPEDHQQAVLIGGGVGLVVIALAIITPLRAAFDPRFRRNRQSRSGPWRAGWMEPRDIARLARNKTGMPLALYGGKLLRYAKDDAKGWRGGHHLVVAGTRGGKGVSAVIPAILDHQGPVVVLDIKGENFAVTRRHRQSLGRQVVVLNPFGVIEDSADQVNPLDYIRPHELSRDIPLLADGLVRPEKGDGAHFAEMARELVAGAIEVVVTQEEPEHRTLVRVADLLLAPDLDDTLQAWAENADLVGHRPAQIAATILRAGDRERGSIQTSIAKAFAWMQSDAMRHFLKRSSFRMDDLLDDRIDLFIAVPLDQIDKQAVFMRLFINLVLGLVVRQDGRRRVKAPILLALDEFVRMGRMEQIMNIANVAAGVGFEALFVTQDTGQVVEAYGQNDARSIFGSCITKRLFNLNDIETADWAARHLGEGTIYSQQIKEDRSLTGRGDLSYAEQRQKLMTGQQIMAMKPDELLLLVGNRSPLRAKLNRYRESKAYHGKWDQNPLN</sequence>
<evidence type="ECO:0000256" key="3">
    <source>
        <dbReference type="ARBA" id="ARBA00022475"/>
    </source>
</evidence>
<evidence type="ECO:0000256" key="1">
    <source>
        <dbReference type="ARBA" id="ARBA00004651"/>
    </source>
</evidence>
<accession>A0ABQ1VMR0</accession>